<dbReference type="PANTHER" id="PTHR10039">
    <property type="entry name" value="AMELOGENIN"/>
    <property type="match status" value="1"/>
</dbReference>
<dbReference type="InterPro" id="IPR054471">
    <property type="entry name" value="GPIID_WHD"/>
</dbReference>
<reference evidence="3 4" key="1">
    <citation type="submission" date="2019-12" db="EMBL/GenBank/DDBJ databases">
        <title>A genome sequence resource for the geographically widespread anthracnose pathogen Colletotrichum asianum.</title>
        <authorList>
            <person name="Meng Y."/>
        </authorList>
    </citation>
    <scope>NUCLEOTIDE SEQUENCE [LARGE SCALE GENOMIC DNA]</scope>
    <source>
        <strain evidence="3 4">ICMP 18580</strain>
    </source>
</reference>
<dbReference type="PANTHER" id="PTHR10039:SF14">
    <property type="entry name" value="NACHT DOMAIN-CONTAINING PROTEIN"/>
    <property type="match status" value="1"/>
</dbReference>
<evidence type="ECO:0000313" key="4">
    <source>
        <dbReference type="Proteomes" id="UP000434172"/>
    </source>
</evidence>
<feature type="non-terminal residue" evidence="3">
    <location>
        <position position="1"/>
    </location>
</feature>
<dbReference type="InterPro" id="IPR036770">
    <property type="entry name" value="Ankyrin_rpt-contain_sf"/>
</dbReference>
<dbReference type="PROSITE" id="PS50297">
    <property type="entry name" value="ANK_REP_REGION"/>
    <property type="match status" value="1"/>
</dbReference>
<dbReference type="EMBL" id="WOWK01000010">
    <property type="protein sequence ID" value="KAF0329714.1"/>
    <property type="molecule type" value="Genomic_DNA"/>
</dbReference>
<dbReference type="Pfam" id="PF22939">
    <property type="entry name" value="WHD_GPIID"/>
    <property type="match status" value="1"/>
</dbReference>
<sequence length="611" mass="69271">MMKALSSFYDNRATGLRFLLTSRPYTYIHREFRSLEGKVPTIRLRGEDEVEVGKISEEINLVIRSKVDNLSEDGKLDKRERDSLYRRLTRTPNRTYLWVHLICNMLDTVEPVMRSSLQDAINDVPQTVDEAYNKILCRTSDSRITKLLLHMVVSAVRPLSIHEMATSFAILERQSPEDFEQNIQHPDVFRNAIRGLSGLFVVVIHEKIYLIHQTAKEFLVRQGINDSTAVVNHNPGLEWKSCLRSEESNRIMVDVCVLYLNFLGDCRPLRAQLRTETLRQYSNENVLFDYAARYWTLHYKSSGSDRSTEMALLVQRLCDTNWAGCLVWCGHALELFAAYRMSDTRHPSALKTRKSRRNVTTGLEDMPNFKGIDTLTLASYFGVYDVVRGLIARGDTRLNEGHGYFHRTAFSWAAAAGNTSIVQLFLKTRTHCHLPYFGVVEVNLGDKDGQTPLLHAAKNGHDMTVEALLAFSETFPDLPDVFGRTPLSYAAENGHVDVVKILPKTGLVDSFMDTGRIDQNSRCLEYKTPLTYASEKDHLLIVKRLLTSEDVDLGIFGKELDRENALYSAVVNGAFAAVLQILDAGGFEINKTWTIDGEDFTLLRLAAAWGN</sequence>
<dbReference type="SUPFAM" id="SSF48403">
    <property type="entry name" value="Ankyrin repeat"/>
    <property type="match status" value="1"/>
</dbReference>
<name>A0A8H3WLW8_9PEZI</name>
<dbReference type="Proteomes" id="UP000434172">
    <property type="component" value="Unassembled WGS sequence"/>
</dbReference>
<keyword evidence="4" id="KW-1185">Reference proteome</keyword>
<dbReference type="InterPro" id="IPR002110">
    <property type="entry name" value="Ankyrin_rpt"/>
</dbReference>
<feature type="domain" description="GPI inositol-deacylase winged helix" evidence="2">
    <location>
        <begin position="133"/>
        <end position="229"/>
    </location>
</feature>
<feature type="repeat" description="ANK" evidence="1">
    <location>
        <begin position="482"/>
        <end position="514"/>
    </location>
</feature>
<dbReference type="SMART" id="SM00248">
    <property type="entry name" value="ANK"/>
    <property type="match status" value="6"/>
</dbReference>
<dbReference type="AlphaFoldDB" id="A0A8H3WLW8"/>
<dbReference type="Pfam" id="PF12796">
    <property type="entry name" value="Ank_2"/>
    <property type="match status" value="1"/>
</dbReference>
<dbReference type="PROSITE" id="PS50088">
    <property type="entry name" value="ANK_REPEAT"/>
    <property type="match status" value="1"/>
</dbReference>
<evidence type="ECO:0000256" key="1">
    <source>
        <dbReference type="PROSITE-ProRule" id="PRU00023"/>
    </source>
</evidence>
<gene>
    <name evidence="3" type="ORF">GQ607_002887</name>
</gene>
<comment type="caution">
    <text evidence="3">The sequence shown here is derived from an EMBL/GenBank/DDBJ whole genome shotgun (WGS) entry which is preliminary data.</text>
</comment>
<keyword evidence="1" id="KW-0040">ANK repeat</keyword>
<dbReference type="Gene3D" id="1.25.40.20">
    <property type="entry name" value="Ankyrin repeat-containing domain"/>
    <property type="match status" value="2"/>
</dbReference>
<protein>
    <submittedName>
        <fullName evidence="3">Ankyrin repeat protein</fullName>
    </submittedName>
</protein>
<accession>A0A8H3WLW8</accession>
<evidence type="ECO:0000313" key="3">
    <source>
        <dbReference type="EMBL" id="KAF0329714.1"/>
    </source>
</evidence>
<organism evidence="3 4">
    <name type="scientific">Colletotrichum asianum</name>
    <dbReference type="NCBI Taxonomy" id="702518"/>
    <lineage>
        <taxon>Eukaryota</taxon>
        <taxon>Fungi</taxon>
        <taxon>Dikarya</taxon>
        <taxon>Ascomycota</taxon>
        <taxon>Pezizomycotina</taxon>
        <taxon>Sordariomycetes</taxon>
        <taxon>Hypocreomycetidae</taxon>
        <taxon>Glomerellales</taxon>
        <taxon>Glomerellaceae</taxon>
        <taxon>Colletotrichum</taxon>
        <taxon>Colletotrichum gloeosporioides species complex</taxon>
    </lineage>
</organism>
<evidence type="ECO:0000259" key="2">
    <source>
        <dbReference type="Pfam" id="PF22939"/>
    </source>
</evidence>
<dbReference type="OrthoDB" id="163438at2759"/>
<proteinExistence type="predicted"/>